<dbReference type="GO" id="GO:0016579">
    <property type="term" value="P:protein deubiquitination"/>
    <property type="evidence" value="ECO:0007669"/>
    <property type="project" value="InterPro"/>
</dbReference>
<keyword evidence="8 14" id="KW-0788">Thiol protease</keyword>
<evidence type="ECO:0000256" key="6">
    <source>
        <dbReference type="ARBA" id="ARBA00022786"/>
    </source>
</evidence>
<keyword evidence="7 14" id="KW-0378">Hydrolase</keyword>
<dbReference type="PANTHER" id="PTHR21646:SF33">
    <property type="entry name" value="UBIQUITIN CARBOXYL-TERMINAL HYDROLASE 22"/>
    <property type="match status" value="1"/>
</dbReference>
<keyword evidence="11" id="KW-0804">Transcription</keyword>
<evidence type="ECO:0000256" key="9">
    <source>
        <dbReference type="ARBA" id="ARBA00022833"/>
    </source>
</evidence>
<feature type="domain" description="USP" evidence="15">
    <location>
        <begin position="151"/>
        <end position="484"/>
    </location>
</feature>
<evidence type="ECO:0000256" key="2">
    <source>
        <dbReference type="ARBA" id="ARBA00004123"/>
    </source>
</evidence>
<dbReference type="InterPro" id="IPR001394">
    <property type="entry name" value="Peptidase_C19_UCH"/>
</dbReference>
<dbReference type="InterPro" id="IPR050185">
    <property type="entry name" value="Ub_carboxyl-term_hydrolase"/>
</dbReference>
<dbReference type="GO" id="GO:0008270">
    <property type="term" value="F:zinc ion binding"/>
    <property type="evidence" value="ECO:0007669"/>
    <property type="project" value="UniProtKB-KW"/>
</dbReference>
<name>A0A6A7C9V4_9PEZI</name>
<evidence type="ECO:0000256" key="8">
    <source>
        <dbReference type="ARBA" id="ARBA00022807"/>
    </source>
</evidence>
<dbReference type="InterPro" id="IPR038765">
    <property type="entry name" value="Papain-like_cys_pep_sf"/>
</dbReference>
<dbReference type="AlphaFoldDB" id="A0A6A7C9V4"/>
<dbReference type="Gene3D" id="3.30.40.10">
    <property type="entry name" value="Zinc/RING finger domain, C3HC4 (zinc finger)"/>
    <property type="match status" value="1"/>
</dbReference>
<evidence type="ECO:0000256" key="1">
    <source>
        <dbReference type="ARBA" id="ARBA00000707"/>
    </source>
</evidence>
<dbReference type="GO" id="GO:0004843">
    <property type="term" value="F:cysteine-type deubiquitinase activity"/>
    <property type="evidence" value="ECO:0007669"/>
    <property type="project" value="UniProtKB-UniRule"/>
</dbReference>
<evidence type="ECO:0000313" key="17">
    <source>
        <dbReference type="Proteomes" id="UP000799421"/>
    </source>
</evidence>
<evidence type="ECO:0000256" key="5">
    <source>
        <dbReference type="ARBA" id="ARBA00022771"/>
    </source>
</evidence>
<dbReference type="EC" id="3.4.19.12" evidence="14"/>
<dbReference type="EMBL" id="MU005958">
    <property type="protein sequence ID" value="KAF2864173.1"/>
    <property type="molecule type" value="Genomic_DNA"/>
</dbReference>
<dbReference type="PROSITE" id="PS00972">
    <property type="entry name" value="USP_1"/>
    <property type="match status" value="1"/>
</dbReference>
<proteinExistence type="inferred from homology"/>
<comment type="subcellular location">
    <subcellularLocation>
        <location evidence="2">Nucleus</location>
    </subcellularLocation>
</comment>
<dbReference type="InterPro" id="IPR013083">
    <property type="entry name" value="Znf_RING/FYVE/PHD"/>
</dbReference>
<evidence type="ECO:0000256" key="11">
    <source>
        <dbReference type="ARBA" id="ARBA00023163"/>
    </source>
</evidence>
<dbReference type="Proteomes" id="UP000799421">
    <property type="component" value="Unassembled WGS sequence"/>
</dbReference>
<keyword evidence="12" id="KW-0539">Nucleus</keyword>
<evidence type="ECO:0000256" key="10">
    <source>
        <dbReference type="ARBA" id="ARBA00023015"/>
    </source>
</evidence>
<keyword evidence="17" id="KW-1185">Reference proteome</keyword>
<dbReference type="SUPFAM" id="SSF57850">
    <property type="entry name" value="RING/U-box"/>
    <property type="match status" value="1"/>
</dbReference>
<evidence type="ECO:0000256" key="4">
    <source>
        <dbReference type="ARBA" id="ARBA00022723"/>
    </source>
</evidence>
<reference evidence="16" key="1">
    <citation type="journal article" date="2020" name="Stud. Mycol.">
        <title>101 Dothideomycetes genomes: a test case for predicting lifestyles and emergence of pathogens.</title>
        <authorList>
            <person name="Haridas S."/>
            <person name="Albert R."/>
            <person name="Binder M."/>
            <person name="Bloem J."/>
            <person name="Labutti K."/>
            <person name="Salamov A."/>
            <person name="Andreopoulos B."/>
            <person name="Baker S."/>
            <person name="Barry K."/>
            <person name="Bills G."/>
            <person name="Bluhm B."/>
            <person name="Cannon C."/>
            <person name="Castanera R."/>
            <person name="Culley D."/>
            <person name="Daum C."/>
            <person name="Ezra D."/>
            <person name="Gonzalez J."/>
            <person name="Henrissat B."/>
            <person name="Kuo A."/>
            <person name="Liang C."/>
            <person name="Lipzen A."/>
            <person name="Lutzoni F."/>
            <person name="Magnuson J."/>
            <person name="Mondo S."/>
            <person name="Nolan M."/>
            <person name="Ohm R."/>
            <person name="Pangilinan J."/>
            <person name="Park H.-J."/>
            <person name="Ramirez L."/>
            <person name="Alfaro M."/>
            <person name="Sun H."/>
            <person name="Tritt A."/>
            <person name="Yoshinaga Y."/>
            <person name="Zwiers L.-H."/>
            <person name="Turgeon B."/>
            <person name="Goodwin S."/>
            <person name="Spatafora J."/>
            <person name="Crous P."/>
            <person name="Grigoriev I."/>
        </authorList>
    </citation>
    <scope>NUCLEOTIDE SEQUENCE</scope>
    <source>
        <strain evidence="16">CBS 480.64</strain>
    </source>
</reference>
<dbReference type="PANTHER" id="PTHR21646">
    <property type="entry name" value="UBIQUITIN CARBOXYL-TERMINAL HYDROLASE"/>
    <property type="match status" value="1"/>
</dbReference>
<keyword evidence="3 14" id="KW-0645">Protease</keyword>
<evidence type="ECO:0000256" key="12">
    <source>
        <dbReference type="ARBA" id="ARBA00023242"/>
    </source>
</evidence>
<evidence type="ECO:0000256" key="3">
    <source>
        <dbReference type="ARBA" id="ARBA00022670"/>
    </source>
</evidence>
<sequence>MAITMAASDRPLKKGSGCYHVQRLMEAAHQDAVEGYTKIVKALKAGPGIATQTYRVPQTQEVRISIQPSYICLQCGHVSKNRERHIKQHPFAIESTEGLVYCYDCHDFVYHREFEEIRTGGRVKSARVNAEEEQMISSHTSKLPCSAVGLRGLYNMGQTCFMSVILQALLHNPLIRAYYLAEGHKSSECERETCTACALDDMFTQFYGDEKHEGYGAVNMLQASWKGDGGLAGYSQQDAHEYLGFILNSLHGALTEGDEENTSNRDCHCAIHQTFGGLLRSTVTCADCGAVNSTVDPFMDLSLDLKLAPLNFKKKKLPATQQTVKEILPLDLADCLGRFTGAETLGRESEYKCRSCASASGAKKHLEIERVPLVLPIHLKRFSHSRSLKESKKIDSKVRFPLNLDIAPYVVGGTLDSFSAADQGLQYTLSSVIVHKGKMDSGHYISYARQGPHEWFRFDDSMVVEVDEREVLGAEAYMLFYVNVAPPIEQ</sequence>
<keyword evidence="9" id="KW-0862">Zinc</keyword>
<keyword evidence="6 14" id="KW-0833">Ubl conjugation pathway</keyword>
<keyword evidence="10" id="KW-0805">Transcription regulation</keyword>
<dbReference type="Gene3D" id="3.90.70.10">
    <property type="entry name" value="Cysteine proteinases"/>
    <property type="match status" value="1"/>
</dbReference>
<dbReference type="PROSITE" id="PS50235">
    <property type="entry name" value="USP_3"/>
    <property type="match status" value="1"/>
</dbReference>
<dbReference type="GO" id="GO:0005634">
    <property type="term" value="C:nucleus"/>
    <property type="evidence" value="ECO:0007669"/>
    <property type="project" value="UniProtKB-SubCell"/>
</dbReference>
<evidence type="ECO:0000313" key="16">
    <source>
        <dbReference type="EMBL" id="KAF2864173.1"/>
    </source>
</evidence>
<protein>
    <recommendedName>
        <fullName evidence="14">Ubiquitin carboxyl-terminal hydrolase</fullName>
        <ecNumber evidence="14">3.4.19.12</ecNumber>
    </recommendedName>
</protein>
<evidence type="ECO:0000256" key="13">
    <source>
        <dbReference type="ARBA" id="ARBA00038490"/>
    </source>
</evidence>
<evidence type="ECO:0000256" key="7">
    <source>
        <dbReference type="ARBA" id="ARBA00022801"/>
    </source>
</evidence>
<dbReference type="InterPro" id="IPR001607">
    <property type="entry name" value="Znf_UBP"/>
</dbReference>
<comment type="similarity">
    <text evidence="13">Belongs to the peptidase C19 family. UBP8 subfamily.</text>
</comment>
<evidence type="ECO:0000259" key="15">
    <source>
        <dbReference type="PROSITE" id="PS50235"/>
    </source>
</evidence>
<organism evidence="16 17">
    <name type="scientific">Piedraia hortae CBS 480.64</name>
    <dbReference type="NCBI Taxonomy" id="1314780"/>
    <lineage>
        <taxon>Eukaryota</taxon>
        <taxon>Fungi</taxon>
        <taxon>Dikarya</taxon>
        <taxon>Ascomycota</taxon>
        <taxon>Pezizomycotina</taxon>
        <taxon>Dothideomycetes</taxon>
        <taxon>Dothideomycetidae</taxon>
        <taxon>Capnodiales</taxon>
        <taxon>Piedraiaceae</taxon>
        <taxon>Piedraia</taxon>
    </lineage>
</organism>
<dbReference type="InterPro" id="IPR028889">
    <property type="entry name" value="USP"/>
</dbReference>
<dbReference type="Pfam" id="PF00443">
    <property type="entry name" value="UCH"/>
    <property type="match status" value="1"/>
</dbReference>
<dbReference type="Pfam" id="PF02148">
    <property type="entry name" value="zf-UBP"/>
    <property type="match status" value="1"/>
</dbReference>
<dbReference type="OrthoDB" id="289038at2759"/>
<keyword evidence="4" id="KW-0479">Metal-binding</keyword>
<comment type="catalytic activity">
    <reaction evidence="1 14">
        <text>Thiol-dependent hydrolysis of ester, thioester, amide, peptide and isopeptide bonds formed by the C-terminal Gly of ubiquitin (a 76-residue protein attached to proteins as an intracellular targeting signal).</text>
        <dbReference type="EC" id="3.4.19.12"/>
    </reaction>
</comment>
<dbReference type="GO" id="GO:0006508">
    <property type="term" value="P:proteolysis"/>
    <property type="evidence" value="ECO:0007669"/>
    <property type="project" value="UniProtKB-KW"/>
</dbReference>
<dbReference type="PROSITE" id="PS00973">
    <property type="entry name" value="USP_2"/>
    <property type="match status" value="1"/>
</dbReference>
<dbReference type="SUPFAM" id="SSF54001">
    <property type="entry name" value="Cysteine proteinases"/>
    <property type="match status" value="1"/>
</dbReference>
<keyword evidence="5" id="KW-0863">Zinc-finger</keyword>
<gene>
    <name evidence="16" type="ORF">K470DRAFT_297714</name>
</gene>
<dbReference type="InterPro" id="IPR018200">
    <property type="entry name" value="USP_CS"/>
</dbReference>
<evidence type="ECO:0000256" key="14">
    <source>
        <dbReference type="RuleBase" id="RU366025"/>
    </source>
</evidence>
<accession>A0A6A7C9V4</accession>